<sequence length="382" mass="42127">MAALQPDNELALSTTSPSCPAEVDDDACSISSDAGSDSGSSLSSDDFSPSFHLFVQLPPEIRHLIWAHALPPPGSGINFFNVHAFPMDHAGCNRSTSPPWLYLDLRRLSIVDTDDEVAQYDPSVWQARSALRAACTEARSICAIPPDKLATVVLTRPKRGLYCRAGDDKLRRFTPYTERQSQGRPAEPKVTRTIHLNADDIINLSIENCSFNLPWEDTLDEERSTTGIGPGYDPGGWGFDPQLTPLPVGTHAHRYCVSMIRGQGTHFQTLTEALNEAHHVAHGGAPEDHEIGFGMLEAQTFKLGREAAYRTVAASDARARSEQARLYWDRFGDCYVPQAWTTPGAGRPWCYRLTKVLPESNDLRDQYVRSALLQSPKRPAPG</sequence>
<feature type="domain" description="2EXR" evidence="2">
    <location>
        <begin position="51"/>
        <end position="144"/>
    </location>
</feature>
<keyword evidence="4" id="KW-1185">Reference proteome</keyword>
<dbReference type="InterPro" id="IPR045518">
    <property type="entry name" value="2EXR"/>
</dbReference>
<name>A0A136IW85_9PEZI</name>
<dbReference type="Proteomes" id="UP000070501">
    <property type="component" value="Unassembled WGS sequence"/>
</dbReference>
<accession>A0A136IW85</accession>
<evidence type="ECO:0000256" key="1">
    <source>
        <dbReference type="SAM" id="MobiDB-lite"/>
    </source>
</evidence>
<dbReference type="InParanoid" id="A0A136IW85"/>
<reference evidence="4" key="1">
    <citation type="submission" date="2016-02" db="EMBL/GenBank/DDBJ databases">
        <title>Draft genome sequence of Microdochium bolleyi, a fungal endophyte of beachgrass.</title>
        <authorList>
            <consortium name="DOE Joint Genome Institute"/>
            <person name="David A.S."/>
            <person name="May G."/>
            <person name="Haridas S."/>
            <person name="Lim J."/>
            <person name="Wang M."/>
            <person name="Labutti K."/>
            <person name="Lipzen A."/>
            <person name="Barry K."/>
            <person name="Grigoriev I.V."/>
        </authorList>
    </citation>
    <scope>NUCLEOTIDE SEQUENCE [LARGE SCALE GENOMIC DNA]</scope>
    <source>
        <strain evidence="4">J235TASD1</strain>
    </source>
</reference>
<feature type="compositionally biased region" description="Low complexity" evidence="1">
    <location>
        <begin position="28"/>
        <end position="43"/>
    </location>
</feature>
<dbReference type="AlphaFoldDB" id="A0A136IW85"/>
<feature type="region of interest" description="Disordered" evidence="1">
    <location>
        <begin position="1"/>
        <end position="43"/>
    </location>
</feature>
<dbReference type="EMBL" id="KQ964256">
    <property type="protein sequence ID" value="KXJ89158.1"/>
    <property type="molecule type" value="Genomic_DNA"/>
</dbReference>
<protein>
    <recommendedName>
        <fullName evidence="2">2EXR domain-containing protein</fullName>
    </recommendedName>
</protein>
<gene>
    <name evidence="3" type="ORF">Micbo1qcDRAFT_206727</name>
</gene>
<dbReference type="OrthoDB" id="5242916at2759"/>
<evidence type="ECO:0000259" key="2">
    <source>
        <dbReference type="Pfam" id="PF20150"/>
    </source>
</evidence>
<evidence type="ECO:0000313" key="3">
    <source>
        <dbReference type="EMBL" id="KXJ89158.1"/>
    </source>
</evidence>
<organism evidence="3 4">
    <name type="scientific">Microdochium bolleyi</name>
    <dbReference type="NCBI Taxonomy" id="196109"/>
    <lineage>
        <taxon>Eukaryota</taxon>
        <taxon>Fungi</taxon>
        <taxon>Dikarya</taxon>
        <taxon>Ascomycota</taxon>
        <taxon>Pezizomycotina</taxon>
        <taxon>Sordariomycetes</taxon>
        <taxon>Xylariomycetidae</taxon>
        <taxon>Xylariales</taxon>
        <taxon>Microdochiaceae</taxon>
        <taxon>Microdochium</taxon>
    </lineage>
</organism>
<proteinExistence type="predicted"/>
<evidence type="ECO:0000313" key="4">
    <source>
        <dbReference type="Proteomes" id="UP000070501"/>
    </source>
</evidence>
<dbReference type="Pfam" id="PF20150">
    <property type="entry name" value="2EXR"/>
    <property type="match status" value="1"/>
</dbReference>